<evidence type="ECO:0000313" key="3">
    <source>
        <dbReference type="EMBL" id="TVT57540.1"/>
    </source>
</evidence>
<keyword evidence="1 2" id="KW-0143">Chaperone</keyword>
<evidence type="ECO:0000256" key="1">
    <source>
        <dbReference type="ARBA" id="ARBA00023186"/>
    </source>
</evidence>
<dbReference type="GO" id="GO:0005737">
    <property type="term" value="C:cytoplasm"/>
    <property type="evidence" value="ECO:0007669"/>
    <property type="project" value="UniProtKB-SubCell"/>
</dbReference>
<keyword evidence="2" id="KW-0996">Nickel insertion</keyword>
<evidence type="ECO:0000256" key="2">
    <source>
        <dbReference type="HAMAP-Rule" id="MF_01384"/>
    </source>
</evidence>
<dbReference type="Pfam" id="PF01774">
    <property type="entry name" value="UreD"/>
    <property type="match status" value="1"/>
</dbReference>
<evidence type="ECO:0000313" key="4">
    <source>
        <dbReference type="Proteomes" id="UP000320011"/>
    </source>
</evidence>
<comment type="caution">
    <text evidence="3">The sequence shown here is derived from an EMBL/GenBank/DDBJ whole genome shotgun (WGS) entry which is preliminary data.</text>
</comment>
<dbReference type="HAMAP" id="MF_01384">
    <property type="entry name" value="UreD"/>
    <property type="match status" value="1"/>
</dbReference>
<gene>
    <name evidence="2" type="primary">ureD</name>
    <name evidence="3" type="ORF">FNH05_07240</name>
</gene>
<dbReference type="GO" id="GO:0016151">
    <property type="term" value="F:nickel cation binding"/>
    <property type="evidence" value="ECO:0007669"/>
    <property type="project" value="UniProtKB-UniRule"/>
</dbReference>
<dbReference type="RefSeq" id="WP_144586548.1">
    <property type="nucleotide sequence ID" value="NZ_VJWX01000044.1"/>
</dbReference>
<accession>A0A558D955</accession>
<sequence>MKADARLVAEFRDGRTVLRELRSQSPLTLLPQRGRPGAGAVVHLVNSASAPLGGDELTLTVSVGPGARLRLSGVAASLALPGPRGGGSRSGVRVEIEGGGVFEYLPEATVITARAEHTAELDVVMAGDARLRTREVLVLGRAGERPGRLRTSQRVVRDGVPLLYQTLDIGKLDASIAYLAGRRVLATEVLVWGEDPAEPAGGDWWSITPLAAGGSLLTALAHDAVTAVGDLELARRFHPGLDLPAR</sequence>
<comment type="similarity">
    <text evidence="2">Belongs to the UreD family.</text>
</comment>
<keyword evidence="4" id="KW-1185">Reference proteome</keyword>
<protein>
    <recommendedName>
        <fullName evidence="2">Urease accessory protein UreD</fullName>
    </recommendedName>
</protein>
<dbReference type="AlphaFoldDB" id="A0A558D955"/>
<dbReference type="Proteomes" id="UP000320011">
    <property type="component" value="Unassembled WGS sequence"/>
</dbReference>
<comment type="subunit">
    <text evidence="2">UreD, UreF and UreG form a complex that acts as a GTP-hydrolysis-dependent molecular chaperone, activating the urease apoprotein by helping to assemble the nickel containing metallocenter of UreC. The UreE protein probably delivers the nickel.</text>
</comment>
<reference evidence="3 4" key="2">
    <citation type="submission" date="2019-08" db="EMBL/GenBank/DDBJ databases">
        <title>Amycolatopsis acidicola sp. nov., isolated from peat swamp forest soil.</title>
        <authorList>
            <person name="Srisuk N."/>
        </authorList>
    </citation>
    <scope>NUCLEOTIDE SEQUENCE [LARGE SCALE GENOMIC DNA]</scope>
    <source>
        <strain evidence="3 4">TBRC 6029</strain>
    </source>
</reference>
<name>A0A558D955_9PSEU</name>
<dbReference type="EMBL" id="VJWX01000044">
    <property type="protein sequence ID" value="TVT57540.1"/>
    <property type="molecule type" value="Genomic_DNA"/>
</dbReference>
<comment type="subcellular location">
    <subcellularLocation>
        <location evidence="2">Cytoplasm</location>
    </subcellularLocation>
</comment>
<dbReference type="OrthoDB" id="8677206at2"/>
<proteinExistence type="inferred from homology"/>
<organism evidence="3 4">
    <name type="scientific">Amycolatopsis rhizosphaerae</name>
    <dbReference type="NCBI Taxonomy" id="2053003"/>
    <lineage>
        <taxon>Bacteria</taxon>
        <taxon>Bacillati</taxon>
        <taxon>Actinomycetota</taxon>
        <taxon>Actinomycetes</taxon>
        <taxon>Pseudonocardiales</taxon>
        <taxon>Pseudonocardiaceae</taxon>
        <taxon>Amycolatopsis</taxon>
    </lineage>
</organism>
<reference evidence="3 4" key="1">
    <citation type="submission" date="2019-07" db="EMBL/GenBank/DDBJ databases">
        <authorList>
            <person name="Duangmal K."/>
            <person name="Teo W.F.A."/>
        </authorList>
    </citation>
    <scope>NUCLEOTIDE SEQUENCE [LARGE SCALE GENOMIC DNA]</scope>
    <source>
        <strain evidence="3 4">TBRC 6029</strain>
    </source>
</reference>
<dbReference type="InterPro" id="IPR002669">
    <property type="entry name" value="UreD"/>
</dbReference>
<comment type="function">
    <text evidence="2">Required for maturation of urease via the functional incorporation of the urease nickel metallocenter.</text>
</comment>
<keyword evidence="2" id="KW-0963">Cytoplasm</keyword>